<evidence type="ECO:0000313" key="2">
    <source>
        <dbReference type="EMBL" id="CAD7571498.1"/>
    </source>
</evidence>
<name>A0A7R9J2C8_TIMCA</name>
<reference evidence="2" key="1">
    <citation type="submission" date="2020-11" db="EMBL/GenBank/DDBJ databases">
        <authorList>
            <person name="Tran Van P."/>
        </authorList>
    </citation>
    <scope>NUCLEOTIDE SEQUENCE</scope>
</reference>
<evidence type="ECO:0000256" key="1">
    <source>
        <dbReference type="SAM" id="MobiDB-lite"/>
    </source>
</evidence>
<feature type="compositionally biased region" description="Basic and acidic residues" evidence="1">
    <location>
        <begin position="146"/>
        <end position="155"/>
    </location>
</feature>
<feature type="region of interest" description="Disordered" evidence="1">
    <location>
        <begin position="121"/>
        <end position="170"/>
    </location>
</feature>
<dbReference type="EMBL" id="OE180538">
    <property type="protein sequence ID" value="CAD7571498.1"/>
    <property type="molecule type" value="Genomic_DNA"/>
</dbReference>
<proteinExistence type="predicted"/>
<dbReference type="AlphaFoldDB" id="A0A7R9J2C8"/>
<protein>
    <submittedName>
        <fullName evidence="2">(California timema) hypothetical protein</fullName>
    </submittedName>
</protein>
<gene>
    <name evidence="2" type="ORF">TCMB3V08_LOCUS4169</name>
</gene>
<organism evidence="2">
    <name type="scientific">Timema californicum</name>
    <name type="common">California timema</name>
    <name type="synonym">Walking stick</name>
    <dbReference type="NCBI Taxonomy" id="61474"/>
    <lineage>
        <taxon>Eukaryota</taxon>
        <taxon>Metazoa</taxon>
        <taxon>Ecdysozoa</taxon>
        <taxon>Arthropoda</taxon>
        <taxon>Hexapoda</taxon>
        <taxon>Insecta</taxon>
        <taxon>Pterygota</taxon>
        <taxon>Neoptera</taxon>
        <taxon>Polyneoptera</taxon>
        <taxon>Phasmatodea</taxon>
        <taxon>Timematodea</taxon>
        <taxon>Timematoidea</taxon>
        <taxon>Timematidae</taxon>
        <taxon>Timema</taxon>
    </lineage>
</organism>
<sequence length="225" mass="24703">MTERSRLEFQSDLLRAGGFPLSFPTHVGSTARYESDALNNAATEVYENDTLIHAATEVGHTHCLGVERGCENKLPGYPVGILILTREDVKINYQDIRIGSWGNPEKEFGISLMGVKGRVGNHLGKTTPSSPDRDSNLNLPVLSSRAQHDKREKPPPVHPNEIRTSISPSSAVELNTTSTLANYVTEAGKNHYSTPDRISSADLPVIGRLDYCESDASEAQTMRRM</sequence>
<accession>A0A7R9J2C8</accession>